<sequence length="212" mass="22379">IEIPSGVTSIGKNAFQYCSSLTSIEIPESVISIGNNTFEHCSSLTNITIPGSVTSIGNYAFYNCTGLTSITIPKSVTSIGNGMFKYCTGLTSITIPKSVTSIGSNVFGGCTVLTEVLLENGSTLTSGQLGVDASKIATYWNEDNLTWTLTADGTMTISGKGAMKEDYNTYYSPAYDNENIKKVVIEDGVTSIGEYAFSGCRSLTDITIPGSV</sequence>
<feature type="non-terminal residue" evidence="1">
    <location>
        <position position="1"/>
    </location>
</feature>
<protein>
    <recommendedName>
        <fullName evidence="3">Leucine-rich repeat domain-containing protein</fullName>
    </recommendedName>
</protein>
<reference evidence="1 2" key="1">
    <citation type="submission" date="2013-07" db="EMBL/GenBank/DDBJ databases">
        <authorList>
            <person name="Weinstock G."/>
            <person name="Sodergren E."/>
            <person name="Wylie T."/>
            <person name="Fulton L."/>
            <person name="Fulton R."/>
            <person name="Fronick C."/>
            <person name="O'Laughlin M."/>
            <person name="Godfrey J."/>
            <person name="Miner T."/>
            <person name="Herter B."/>
            <person name="Appelbaum E."/>
            <person name="Cordes M."/>
            <person name="Lek S."/>
            <person name="Wollam A."/>
            <person name="Pepin K.H."/>
            <person name="Palsikar V.B."/>
            <person name="Mitreva M."/>
            <person name="Wilson R.K."/>
        </authorList>
    </citation>
    <scope>NUCLEOTIDE SEQUENCE [LARGE SCALE GENOMIC DNA]</scope>
    <source>
        <strain evidence="1 2">ATCC 27760</strain>
    </source>
</reference>
<accession>U2LMP1</accession>
<dbReference type="SUPFAM" id="SSF52058">
    <property type="entry name" value="L domain-like"/>
    <property type="match status" value="1"/>
</dbReference>
<dbReference type="InterPro" id="IPR053139">
    <property type="entry name" value="Surface_bspA-like"/>
</dbReference>
<feature type="non-terminal residue" evidence="1">
    <location>
        <position position="212"/>
    </location>
</feature>
<dbReference type="PANTHER" id="PTHR45661">
    <property type="entry name" value="SURFACE ANTIGEN"/>
    <property type="match status" value="1"/>
</dbReference>
<dbReference type="Gene3D" id="3.80.10.10">
    <property type="entry name" value="Ribonuclease Inhibitor"/>
    <property type="match status" value="3"/>
</dbReference>
<keyword evidence="2" id="KW-1185">Reference proteome</keyword>
<dbReference type="HOGENOM" id="CLU_034334_6_0_9"/>
<dbReference type="STRING" id="411473.RUMCAL_03137"/>
<dbReference type="EMBL" id="AWVF01000409">
    <property type="protein sequence ID" value="ERJ88388.1"/>
    <property type="molecule type" value="Genomic_DNA"/>
</dbReference>
<dbReference type="RefSeq" id="WP_021681365.1">
    <property type="nucleotide sequence ID" value="NZ_KI260345.1"/>
</dbReference>
<comment type="caution">
    <text evidence="1">The sequence shown here is derived from an EMBL/GenBank/DDBJ whole genome shotgun (WGS) entry which is preliminary data.</text>
</comment>
<dbReference type="InterPro" id="IPR026906">
    <property type="entry name" value="LRR_5"/>
</dbReference>
<evidence type="ECO:0000313" key="1">
    <source>
        <dbReference type="EMBL" id="ERJ88388.1"/>
    </source>
</evidence>
<dbReference type="Pfam" id="PF13306">
    <property type="entry name" value="LRR_5"/>
    <property type="match status" value="2"/>
</dbReference>
<dbReference type="AlphaFoldDB" id="U2LMP1"/>
<dbReference type="Proteomes" id="UP000016662">
    <property type="component" value="Unassembled WGS sequence"/>
</dbReference>
<evidence type="ECO:0008006" key="3">
    <source>
        <dbReference type="Google" id="ProtNLM"/>
    </source>
</evidence>
<name>U2LMP1_9FIRM</name>
<evidence type="ECO:0000313" key="2">
    <source>
        <dbReference type="Proteomes" id="UP000016662"/>
    </source>
</evidence>
<dbReference type="eggNOG" id="COG5492">
    <property type="taxonomic scope" value="Bacteria"/>
</dbReference>
<organism evidence="1 2">
    <name type="scientific">Ruminococcus callidus ATCC 27760</name>
    <dbReference type="NCBI Taxonomy" id="411473"/>
    <lineage>
        <taxon>Bacteria</taxon>
        <taxon>Bacillati</taxon>
        <taxon>Bacillota</taxon>
        <taxon>Clostridia</taxon>
        <taxon>Eubacteriales</taxon>
        <taxon>Oscillospiraceae</taxon>
        <taxon>Ruminococcus</taxon>
    </lineage>
</organism>
<dbReference type="InterPro" id="IPR032675">
    <property type="entry name" value="LRR_dom_sf"/>
</dbReference>
<proteinExistence type="predicted"/>
<gene>
    <name evidence="1" type="ORF">RUMCAL_03137</name>
</gene>
<dbReference type="PANTHER" id="PTHR45661:SF3">
    <property type="entry name" value="IG-LIKE DOMAIN-CONTAINING PROTEIN"/>
    <property type="match status" value="1"/>
</dbReference>